<dbReference type="EMBL" id="MU006788">
    <property type="protein sequence ID" value="KAF2638820.1"/>
    <property type="molecule type" value="Genomic_DNA"/>
</dbReference>
<organism evidence="3 4">
    <name type="scientific">Massarina eburnea CBS 473.64</name>
    <dbReference type="NCBI Taxonomy" id="1395130"/>
    <lineage>
        <taxon>Eukaryota</taxon>
        <taxon>Fungi</taxon>
        <taxon>Dikarya</taxon>
        <taxon>Ascomycota</taxon>
        <taxon>Pezizomycotina</taxon>
        <taxon>Dothideomycetes</taxon>
        <taxon>Pleosporomycetidae</taxon>
        <taxon>Pleosporales</taxon>
        <taxon>Massarineae</taxon>
        <taxon>Massarinaceae</taxon>
        <taxon>Massarina</taxon>
    </lineage>
</organism>
<accession>A0A6A6RU16</accession>
<gene>
    <name evidence="3" type="ORF">P280DRAFT_528193</name>
</gene>
<feature type="chain" id="PRO_5025505749" evidence="2">
    <location>
        <begin position="24"/>
        <end position="103"/>
    </location>
</feature>
<feature type="region of interest" description="Disordered" evidence="1">
    <location>
        <begin position="57"/>
        <end position="81"/>
    </location>
</feature>
<sequence length="103" mass="10580">MAPITTYITLVIAAIFIAAPATPAPEAVTFQTDTTLPSIPFNSILITLQTQPISPAATKARPTSSLPGTKAAVGATATTSREHRALPSTPLSLLVEVFLGLPA</sequence>
<feature type="compositionally biased region" description="Low complexity" evidence="1">
    <location>
        <begin position="68"/>
        <end position="79"/>
    </location>
</feature>
<dbReference type="AlphaFoldDB" id="A0A6A6RU16"/>
<keyword evidence="2" id="KW-0732">Signal</keyword>
<proteinExistence type="predicted"/>
<keyword evidence="4" id="KW-1185">Reference proteome</keyword>
<evidence type="ECO:0000313" key="3">
    <source>
        <dbReference type="EMBL" id="KAF2638820.1"/>
    </source>
</evidence>
<dbReference type="Proteomes" id="UP000799753">
    <property type="component" value="Unassembled WGS sequence"/>
</dbReference>
<evidence type="ECO:0000256" key="2">
    <source>
        <dbReference type="SAM" id="SignalP"/>
    </source>
</evidence>
<evidence type="ECO:0000256" key="1">
    <source>
        <dbReference type="SAM" id="MobiDB-lite"/>
    </source>
</evidence>
<reference evidence="3" key="1">
    <citation type="journal article" date="2020" name="Stud. Mycol.">
        <title>101 Dothideomycetes genomes: a test case for predicting lifestyles and emergence of pathogens.</title>
        <authorList>
            <person name="Haridas S."/>
            <person name="Albert R."/>
            <person name="Binder M."/>
            <person name="Bloem J."/>
            <person name="Labutti K."/>
            <person name="Salamov A."/>
            <person name="Andreopoulos B."/>
            <person name="Baker S."/>
            <person name="Barry K."/>
            <person name="Bills G."/>
            <person name="Bluhm B."/>
            <person name="Cannon C."/>
            <person name="Castanera R."/>
            <person name="Culley D."/>
            <person name="Daum C."/>
            <person name="Ezra D."/>
            <person name="Gonzalez J."/>
            <person name="Henrissat B."/>
            <person name="Kuo A."/>
            <person name="Liang C."/>
            <person name="Lipzen A."/>
            <person name="Lutzoni F."/>
            <person name="Magnuson J."/>
            <person name="Mondo S."/>
            <person name="Nolan M."/>
            <person name="Ohm R."/>
            <person name="Pangilinan J."/>
            <person name="Park H.-J."/>
            <person name="Ramirez L."/>
            <person name="Alfaro M."/>
            <person name="Sun H."/>
            <person name="Tritt A."/>
            <person name="Yoshinaga Y."/>
            <person name="Zwiers L.-H."/>
            <person name="Turgeon B."/>
            <person name="Goodwin S."/>
            <person name="Spatafora J."/>
            <person name="Crous P."/>
            <person name="Grigoriev I."/>
        </authorList>
    </citation>
    <scope>NUCLEOTIDE SEQUENCE</scope>
    <source>
        <strain evidence="3">CBS 473.64</strain>
    </source>
</reference>
<evidence type="ECO:0000313" key="4">
    <source>
        <dbReference type="Proteomes" id="UP000799753"/>
    </source>
</evidence>
<protein>
    <submittedName>
        <fullName evidence="3">Uncharacterized protein</fullName>
    </submittedName>
</protein>
<name>A0A6A6RU16_9PLEO</name>
<feature type="signal peptide" evidence="2">
    <location>
        <begin position="1"/>
        <end position="23"/>
    </location>
</feature>